<keyword evidence="4 6" id="KW-0418">Kinase</keyword>
<dbReference type="SUPFAM" id="SSF53067">
    <property type="entry name" value="Actin-like ATPase domain"/>
    <property type="match status" value="2"/>
</dbReference>
<dbReference type="AlphaFoldDB" id="A0A6N3ED47"/>
<feature type="binding site" evidence="6">
    <location>
        <begin position="330"/>
        <end position="334"/>
    </location>
    <ligand>
        <name>ATP</name>
        <dbReference type="ChEBI" id="CHEBI:30616"/>
    </ligand>
</feature>
<feature type="site" description="Transition state stabilizer" evidence="6">
    <location>
        <position position="240"/>
    </location>
</feature>
<protein>
    <recommendedName>
        <fullName evidence="6">Acetate kinase</fullName>
        <ecNumber evidence="6">2.7.2.1</ecNumber>
    </recommendedName>
    <alternativeName>
        <fullName evidence="6">Acetokinase</fullName>
    </alternativeName>
</protein>
<feature type="binding site" evidence="6">
    <location>
        <begin position="282"/>
        <end position="284"/>
    </location>
    <ligand>
        <name>ATP</name>
        <dbReference type="ChEBI" id="CHEBI:30616"/>
    </ligand>
</feature>
<dbReference type="EC" id="2.7.2.1" evidence="6"/>
<dbReference type="EMBL" id="CACRUO010000052">
    <property type="protein sequence ID" value="VYU37855.1"/>
    <property type="molecule type" value="Genomic_DNA"/>
</dbReference>
<dbReference type="GO" id="GO:0006083">
    <property type="term" value="P:acetate metabolic process"/>
    <property type="evidence" value="ECO:0007669"/>
    <property type="project" value="TreeGrafter"/>
</dbReference>
<feature type="active site" description="Proton donor/acceptor" evidence="6">
    <location>
        <position position="147"/>
    </location>
</feature>
<dbReference type="GO" id="GO:0005524">
    <property type="term" value="F:ATP binding"/>
    <property type="evidence" value="ECO:0007669"/>
    <property type="project" value="UniProtKB-KW"/>
</dbReference>
<feature type="binding site" evidence="6">
    <location>
        <position position="384"/>
    </location>
    <ligand>
        <name>Mg(2+)</name>
        <dbReference type="ChEBI" id="CHEBI:18420"/>
    </ligand>
</feature>
<dbReference type="GO" id="GO:0008776">
    <property type="term" value="F:acetate kinase activity"/>
    <property type="evidence" value="ECO:0007669"/>
    <property type="project" value="UniProtKB-UniRule"/>
</dbReference>
<evidence type="ECO:0000256" key="4">
    <source>
        <dbReference type="ARBA" id="ARBA00022777"/>
    </source>
</evidence>
<dbReference type="InterPro" id="IPR004372">
    <property type="entry name" value="Ac/propionate_kinase"/>
</dbReference>
<dbReference type="InterPro" id="IPR000890">
    <property type="entry name" value="Aliphatic_acid_kin_short-chain"/>
</dbReference>
<keyword evidence="5 6" id="KW-0067">ATP-binding</keyword>
<dbReference type="PANTHER" id="PTHR21060">
    <property type="entry name" value="ACETATE KINASE"/>
    <property type="match status" value="1"/>
</dbReference>
<dbReference type="Pfam" id="PF00871">
    <property type="entry name" value="Acetate_kinase"/>
    <property type="match status" value="1"/>
</dbReference>
<comment type="catalytic activity">
    <reaction evidence="6">
        <text>acetate + ATP = acetyl phosphate + ADP</text>
        <dbReference type="Rhea" id="RHEA:11352"/>
        <dbReference type="ChEBI" id="CHEBI:22191"/>
        <dbReference type="ChEBI" id="CHEBI:30089"/>
        <dbReference type="ChEBI" id="CHEBI:30616"/>
        <dbReference type="ChEBI" id="CHEBI:456216"/>
        <dbReference type="EC" id="2.7.2.1"/>
    </reaction>
</comment>
<dbReference type="InterPro" id="IPR043129">
    <property type="entry name" value="ATPase_NBD"/>
</dbReference>
<organism evidence="8">
    <name type="scientific">Staphylococcus simulans</name>
    <dbReference type="NCBI Taxonomy" id="1286"/>
    <lineage>
        <taxon>Bacteria</taxon>
        <taxon>Bacillati</taxon>
        <taxon>Bacillota</taxon>
        <taxon>Bacilli</taxon>
        <taxon>Bacillales</taxon>
        <taxon>Staphylococcaceae</taxon>
        <taxon>Staphylococcus</taxon>
    </lineage>
</organism>
<dbReference type="GO" id="GO:0006085">
    <property type="term" value="P:acetyl-CoA biosynthetic process"/>
    <property type="evidence" value="ECO:0007669"/>
    <property type="project" value="UniProtKB-UniRule"/>
</dbReference>
<evidence type="ECO:0000256" key="3">
    <source>
        <dbReference type="ARBA" id="ARBA00022741"/>
    </source>
</evidence>
<comment type="pathway">
    <text evidence="6">Metabolic intermediate biosynthesis; acetyl-CoA biosynthesis; acetyl-CoA from acetate: step 1/2.</text>
</comment>
<keyword evidence="6" id="KW-0479">Metal-binding</keyword>
<dbReference type="PANTHER" id="PTHR21060:SF15">
    <property type="entry name" value="ACETATE KINASE-RELATED"/>
    <property type="match status" value="1"/>
</dbReference>
<evidence type="ECO:0000256" key="6">
    <source>
        <dbReference type="HAMAP-Rule" id="MF_00020"/>
    </source>
</evidence>
<dbReference type="Gene3D" id="3.30.420.40">
    <property type="match status" value="2"/>
</dbReference>
<comment type="subcellular location">
    <subcellularLocation>
        <location evidence="6">Cytoplasm</location>
    </subcellularLocation>
</comment>
<dbReference type="PIRSF" id="PIRSF000722">
    <property type="entry name" value="Acetate_prop_kin"/>
    <property type="match status" value="1"/>
</dbReference>
<keyword evidence="3 6" id="KW-0547">Nucleotide-binding</keyword>
<gene>
    <name evidence="6 8" type="primary">ackA</name>
    <name evidence="8" type="ORF">SSLFYP27_02035</name>
</gene>
<keyword evidence="6" id="KW-0460">Magnesium</keyword>
<feature type="binding site" evidence="6">
    <location>
        <position position="90"/>
    </location>
    <ligand>
        <name>substrate</name>
    </ligand>
</feature>
<feature type="binding site" evidence="6">
    <location>
        <position position="9"/>
    </location>
    <ligand>
        <name>Mg(2+)</name>
        <dbReference type="ChEBI" id="CHEBI:18420"/>
    </ligand>
</feature>
<dbReference type="NCBIfam" id="TIGR00016">
    <property type="entry name" value="ackA"/>
    <property type="match status" value="1"/>
</dbReference>
<name>A0A6N3ED47_STASI</name>
<dbReference type="HAMAP" id="MF_00020">
    <property type="entry name" value="Acetate_kinase"/>
    <property type="match status" value="1"/>
</dbReference>
<sequence>MSKLVLAINAGSSSLKFQLIEMPEEKLISKGLIERIGLKGSKITVEFNGQKYTDEKEISDYVKAVDLMLDSLINHGIIRDINDIDGTGHRVVHGGELFPESALVTDEVEKQIESLTELAPLHNPANLMGIRAFRKLLPNIPHVALFDTSFHQTMPEQAYLYSLPFHYYKDYGIRKYGFHGTSHKYVSQRAAEILNRPIEELRIISCHIGNGASIAAIDGGESVDTSMGFTPLAGVTMGTRSGDIDPALIPYIMEKTGKNAEEVLDILNKESGLLGISGTSSDLRDLEQDADEGKTRAQLALDVFASRIHKYIGSYTAKMHGVDVIVFTAGVGENSDEVRGRVLEGLEFMGVYWDPKKNEQIHGSEGFINYPHSPVKVLVIPTNEEVMIARDAVKFGSL</sequence>
<reference evidence="8" key="1">
    <citation type="submission" date="2019-11" db="EMBL/GenBank/DDBJ databases">
        <authorList>
            <person name="Feng L."/>
        </authorList>
    </citation>
    <scope>NUCLEOTIDE SEQUENCE</scope>
    <source>
        <strain evidence="8">SsimulansLFYP27</strain>
    </source>
</reference>
<evidence type="ECO:0000256" key="7">
    <source>
        <dbReference type="RuleBase" id="RU003835"/>
    </source>
</evidence>
<feature type="site" description="Transition state stabilizer" evidence="6">
    <location>
        <position position="179"/>
    </location>
</feature>
<dbReference type="UniPathway" id="UPA00340">
    <property type="reaction ID" value="UER00458"/>
</dbReference>
<comment type="cofactor">
    <cofactor evidence="6">
        <name>Mg(2+)</name>
        <dbReference type="ChEBI" id="CHEBI:18420"/>
    </cofactor>
    <cofactor evidence="6">
        <name>Mn(2+)</name>
        <dbReference type="ChEBI" id="CHEBI:29035"/>
    </cofactor>
    <text evidence="6">Mg(2+). Can also accept Mn(2+).</text>
</comment>
<evidence type="ECO:0000313" key="8">
    <source>
        <dbReference type="EMBL" id="VYU37855.1"/>
    </source>
</evidence>
<evidence type="ECO:0000256" key="1">
    <source>
        <dbReference type="ARBA" id="ARBA00008748"/>
    </source>
</evidence>
<feature type="binding site" evidence="6">
    <location>
        <position position="16"/>
    </location>
    <ligand>
        <name>ATP</name>
        <dbReference type="ChEBI" id="CHEBI:30616"/>
    </ligand>
</feature>
<keyword evidence="2 6" id="KW-0808">Transferase</keyword>
<accession>A0A6N3ED47</accession>
<dbReference type="GO" id="GO:0000287">
    <property type="term" value="F:magnesium ion binding"/>
    <property type="evidence" value="ECO:0007669"/>
    <property type="project" value="UniProtKB-UniRule"/>
</dbReference>
<evidence type="ECO:0000256" key="2">
    <source>
        <dbReference type="ARBA" id="ARBA00022679"/>
    </source>
</evidence>
<dbReference type="InterPro" id="IPR023865">
    <property type="entry name" value="Aliphatic_acid_kinase_CS"/>
</dbReference>
<dbReference type="RefSeq" id="WP_156666913.1">
    <property type="nucleotide sequence ID" value="NZ_CACRUO010000052.1"/>
</dbReference>
<dbReference type="PROSITE" id="PS01076">
    <property type="entry name" value="ACETATE_KINASE_2"/>
    <property type="match status" value="1"/>
</dbReference>
<feature type="binding site" evidence="6">
    <location>
        <begin position="207"/>
        <end position="211"/>
    </location>
    <ligand>
        <name>ATP</name>
        <dbReference type="ChEBI" id="CHEBI:30616"/>
    </ligand>
</feature>
<keyword evidence="6" id="KW-0963">Cytoplasm</keyword>
<dbReference type="CDD" id="cd24010">
    <property type="entry name" value="ASKHA_NBD_AcK_PK"/>
    <property type="match status" value="1"/>
</dbReference>
<dbReference type="PRINTS" id="PR00471">
    <property type="entry name" value="ACETATEKNASE"/>
</dbReference>
<comment type="similarity">
    <text evidence="1 6 7">Belongs to the acetokinase family.</text>
</comment>
<comment type="function">
    <text evidence="6">Catalyzes the formation of acetyl phosphate from acetate and ATP. Can also catalyze the reverse reaction.</text>
</comment>
<dbReference type="PROSITE" id="PS01075">
    <property type="entry name" value="ACETATE_KINASE_1"/>
    <property type="match status" value="1"/>
</dbReference>
<dbReference type="GO" id="GO:0005737">
    <property type="term" value="C:cytoplasm"/>
    <property type="evidence" value="ECO:0007669"/>
    <property type="project" value="UniProtKB-SubCell"/>
</dbReference>
<comment type="subunit">
    <text evidence="6">Homodimer.</text>
</comment>
<evidence type="ECO:0000256" key="5">
    <source>
        <dbReference type="ARBA" id="ARBA00022840"/>
    </source>
</evidence>
<proteinExistence type="inferred from homology"/>